<comment type="function">
    <text evidence="9">Part of the tripartite ATP-independent periplasmic (TRAP) transport system.</text>
</comment>
<evidence type="ECO:0000256" key="7">
    <source>
        <dbReference type="ARBA" id="ARBA00023136"/>
    </source>
</evidence>
<dbReference type="GO" id="GO:0015740">
    <property type="term" value="P:C4-dicarboxylate transport"/>
    <property type="evidence" value="ECO:0007669"/>
    <property type="project" value="TreeGrafter"/>
</dbReference>
<dbReference type="AlphaFoldDB" id="A0A399IW38"/>
<keyword evidence="6 9" id="KW-1133">Transmembrane helix</keyword>
<evidence type="ECO:0000256" key="6">
    <source>
        <dbReference type="ARBA" id="ARBA00022989"/>
    </source>
</evidence>
<organism evidence="11 12">
    <name type="scientific">Pseudooceanicola sediminis</name>
    <dbReference type="NCBI Taxonomy" id="2211117"/>
    <lineage>
        <taxon>Bacteria</taxon>
        <taxon>Pseudomonadati</taxon>
        <taxon>Pseudomonadota</taxon>
        <taxon>Alphaproteobacteria</taxon>
        <taxon>Rhodobacterales</taxon>
        <taxon>Paracoccaceae</taxon>
        <taxon>Pseudooceanicola</taxon>
    </lineage>
</organism>
<dbReference type="EMBL" id="QWJJ01000018">
    <property type="protein sequence ID" value="RII37345.1"/>
    <property type="molecule type" value="Genomic_DNA"/>
</dbReference>
<keyword evidence="3" id="KW-1003">Cell membrane</keyword>
<evidence type="ECO:0000256" key="9">
    <source>
        <dbReference type="RuleBase" id="RU369079"/>
    </source>
</evidence>
<feature type="domain" description="Tripartite ATP-independent periplasmic transporters DctQ component" evidence="10">
    <location>
        <begin position="35"/>
        <end position="170"/>
    </location>
</feature>
<dbReference type="RefSeq" id="WP_119400452.1">
    <property type="nucleotide sequence ID" value="NZ_QWJJ01000018.1"/>
</dbReference>
<keyword evidence="2 9" id="KW-0813">Transport</keyword>
<proteinExistence type="inferred from homology"/>
<dbReference type="PANTHER" id="PTHR35011">
    <property type="entry name" value="2,3-DIKETO-L-GULONATE TRAP TRANSPORTER SMALL PERMEASE PROTEIN YIAM"/>
    <property type="match status" value="1"/>
</dbReference>
<gene>
    <name evidence="11" type="ORF">DL237_17810</name>
</gene>
<comment type="similarity">
    <text evidence="8 9">Belongs to the TRAP transporter small permease family.</text>
</comment>
<evidence type="ECO:0000256" key="2">
    <source>
        <dbReference type="ARBA" id="ARBA00022448"/>
    </source>
</evidence>
<evidence type="ECO:0000256" key="3">
    <source>
        <dbReference type="ARBA" id="ARBA00022475"/>
    </source>
</evidence>
<protein>
    <recommendedName>
        <fullName evidence="9">TRAP transporter small permease protein</fullName>
    </recommendedName>
</protein>
<dbReference type="PANTHER" id="PTHR35011:SF10">
    <property type="entry name" value="TRAP TRANSPORTER SMALL PERMEASE PROTEIN"/>
    <property type="match status" value="1"/>
</dbReference>
<dbReference type="GO" id="GO:0022857">
    <property type="term" value="F:transmembrane transporter activity"/>
    <property type="evidence" value="ECO:0007669"/>
    <property type="project" value="UniProtKB-UniRule"/>
</dbReference>
<evidence type="ECO:0000313" key="11">
    <source>
        <dbReference type="EMBL" id="RII37345.1"/>
    </source>
</evidence>
<evidence type="ECO:0000313" key="12">
    <source>
        <dbReference type="Proteomes" id="UP000265848"/>
    </source>
</evidence>
<sequence>MPSRHPERQPRRHPAILAPIVIGLNALGSIWIIGLMLLICSDILMRTLFNAPIAGVAEMVAFSIVGIVFLQLAHTLSTGALTRSDLVLDTLARRTPRLRGYVLAVYSLTGAVLLAIALWRFFPSLMQAWDRPERHFMGNPGFFQIPTWPLYALMVIGMAATIAQFAAGALAALTGEDG</sequence>
<evidence type="ECO:0000256" key="1">
    <source>
        <dbReference type="ARBA" id="ARBA00004429"/>
    </source>
</evidence>
<evidence type="ECO:0000256" key="8">
    <source>
        <dbReference type="ARBA" id="ARBA00038436"/>
    </source>
</evidence>
<accession>A0A399IW38</accession>
<evidence type="ECO:0000256" key="5">
    <source>
        <dbReference type="ARBA" id="ARBA00022692"/>
    </source>
</evidence>
<dbReference type="Pfam" id="PF04290">
    <property type="entry name" value="DctQ"/>
    <property type="match status" value="1"/>
</dbReference>
<feature type="transmembrane region" description="Helical" evidence="9">
    <location>
        <begin position="150"/>
        <end position="173"/>
    </location>
</feature>
<reference evidence="11 12" key="1">
    <citation type="submission" date="2018-08" db="EMBL/GenBank/DDBJ databases">
        <title>Pseudooceanicola sediminis CY03 in the family Rhodobacteracea.</title>
        <authorList>
            <person name="Zhang Y.-J."/>
        </authorList>
    </citation>
    <scope>NUCLEOTIDE SEQUENCE [LARGE SCALE GENOMIC DNA]</scope>
    <source>
        <strain evidence="11 12">CY03</strain>
    </source>
</reference>
<dbReference type="InterPro" id="IPR007387">
    <property type="entry name" value="TRAP_DctQ"/>
</dbReference>
<keyword evidence="4 9" id="KW-0997">Cell inner membrane</keyword>
<comment type="subunit">
    <text evidence="9">The complex comprises the extracytoplasmic solute receptor protein and the two transmembrane proteins.</text>
</comment>
<feature type="transmembrane region" description="Helical" evidence="9">
    <location>
        <begin position="59"/>
        <end position="81"/>
    </location>
</feature>
<feature type="transmembrane region" description="Helical" evidence="9">
    <location>
        <begin position="16"/>
        <end position="39"/>
    </location>
</feature>
<keyword evidence="12" id="KW-1185">Reference proteome</keyword>
<comment type="caution">
    <text evidence="11">The sequence shown here is derived from an EMBL/GenBank/DDBJ whole genome shotgun (WGS) entry which is preliminary data.</text>
</comment>
<dbReference type="OrthoDB" id="4250245at2"/>
<keyword evidence="5 9" id="KW-0812">Transmembrane</keyword>
<evidence type="ECO:0000256" key="4">
    <source>
        <dbReference type="ARBA" id="ARBA00022519"/>
    </source>
</evidence>
<name>A0A399IW38_9RHOB</name>
<dbReference type="Proteomes" id="UP000265848">
    <property type="component" value="Unassembled WGS sequence"/>
</dbReference>
<evidence type="ECO:0000259" key="10">
    <source>
        <dbReference type="Pfam" id="PF04290"/>
    </source>
</evidence>
<keyword evidence="7 9" id="KW-0472">Membrane</keyword>
<comment type="subcellular location">
    <subcellularLocation>
        <location evidence="1 9">Cell inner membrane</location>
        <topology evidence="1 9">Multi-pass membrane protein</topology>
    </subcellularLocation>
</comment>
<dbReference type="GO" id="GO:0005886">
    <property type="term" value="C:plasma membrane"/>
    <property type="evidence" value="ECO:0007669"/>
    <property type="project" value="UniProtKB-SubCell"/>
</dbReference>
<dbReference type="InterPro" id="IPR055348">
    <property type="entry name" value="DctQ"/>
</dbReference>
<feature type="transmembrane region" description="Helical" evidence="9">
    <location>
        <begin position="101"/>
        <end position="122"/>
    </location>
</feature>